<evidence type="ECO:0000259" key="3">
    <source>
        <dbReference type="Pfam" id="PF07724"/>
    </source>
</evidence>
<dbReference type="Pfam" id="PF07724">
    <property type="entry name" value="AAA_2"/>
    <property type="match status" value="1"/>
</dbReference>
<sequence length="593" mass="70086">MSSKANNLPEAEIVSKAAPLSALDKKRQKYADNVEKLRSGKVKSIPLPSLWTVNAAKQEILEQLDKIVVWNPEAKRVLMDIIWLKLFSDIPNTEWVLWIVHLLGSTWVGKTLIARALAKILLWSEKRITKIPWEQYMLQHMAASLFSAPPWYIWHWSTLPKLCDINLTKHYETAKKKWELHPLVRLKEGFFILVLDEFDKMHPDTHQSFLWIFEDWELELPTWKEDNLAIKYSKITFFHNWIIIITSNTGTKAARKKMWFWADSASNRKQIFEAALSDKYSEELLWRINRNTVVLDDLTTENAKEIVKNRVEAISTKELKAYKNIVTVFTPRLEDYLVGKGFNQRFWARQLVKTVEYEALTEIERAKYEWQFENVTFPVILKADWVNGKTVLSLQFDEKRTAIELKRVPAVAQKVRQNAFEIVKQWYLNIPLHNGSLLWTYEQFSKALLNYVKLQKLREECWEEFEDEIEMMEEHLKSLWFTKNDIHSLRTKAMLSILEEHFAFIDDYCGLELSVAEEKTLFTPYDWSVIKKISERKYDEMLKLDSSVSLEYIVSEIEDIICKLMGLRYLSSAQLIELTKLIHHHHISRNIKK</sequence>
<dbReference type="AlphaFoldDB" id="K2FCZ7"/>
<dbReference type="Gene3D" id="3.40.50.300">
    <property type="entry name" value="P-loop containing nucleotide triphosphate hydrolases"/>
    <property type="match status" value="1"/>
</dbReference>
<dbReference type="PANTHER" id="PTHR11638">
    <property type="entry name" value="ATP-DEPENDENT CLP PROTEASE"/>
    <property type="match status" value="1"/>
</dbReference>
<name>K2FCZ7_9BACT</name>
<keyword evidence="4" id="KW-0645">Protease</keyword>
<accession>K2FCZ7</accession>
<protein>
    <submittedName>
        <fullName evidence="4">Clp protease ATP binding subunit</fullName>
    </submittedName>
</protein>
<dbReference type="GO" id="GO:0005524">
    <property type="term" value="F:ATP binding"/>
    <property type="evidence" value="ECO:0007669"/>
    <property type="project" value="UniProtKB-KW"/>
</dbReference>
<reference evidence="4" key="1">
    <citation type="journal article" date="2012" name="Science">
        <title>Fermentation, hydrogen, and sulfur metabolism in multiple uncultivated bacterial phyla.</title>
        <authorList>
            <person name="Wrighton K.C."/>
            <person name="Thomas B.C."/>
            <person name="Sharon I."/>
            <person name="Miller C.S."/>
            <person name="Castelle C.J."/>
            <person name="VerBerkmoes N.C."/>
            <person name="Wilkins M.J."/>
            <person name="Hettich R.L."/>
            <person name="Lipton M.S."/>
            <person name="Williams K.H."/>
            <person name="Long P.E."/>
            <person name="Banfield J.F."/>
        </authorList>
    </citation>
    <scope>NUCLEOTIDE SEQUENCE [LARGE SCALE GENOMIC DNA]</scope>
</reference>
<dbReference type="SUPFAM" id="SSF52540">
    <property type="entry name" value="P-loop containing nucleoside triphosphate hydrolases"/>
    <property type="match status" value="1"/>
</dbReference>
<keyword evidence="4" id="KW-0378">Hydrolase</keyword>
<comment type="caution">
    <text evidence="4">The sequence shown here is derived from an EMBL/GenBank/DDBJ whole genome shotgun (WGS) entry which is preliminary data.</text>
</comment>
<dbReference type="GO" id="GO:0016887">
    <property type="term" value="F:ATP hydrolysis activity"/>
    <property type="evidence" value="ECO:0007669"/>
    <property type="project" value="InterPro"/>
</dbReference>
<proteinExistence type="predicted"/>
<dbReference type="InterPro" id="IPR027417">
    <property type="entry name" value="P-loop_NTPase"/>
</dbReference>
<evidence type="ECO:0000313" key="4">
    <source>
        <dbReference type="EMBL" id="EKE28991.1"/>
    </source>
</evidence>
<keyword evidence="2" id="KW-0067">ATP-binding</keyword>
<dbReference type="GO" id="GO:0034605">
    <property type="term" value="P:cellular response to heat"/>
    <property type="evidence" value="ECO:0007669"/>
    <property type="project" value="TreeGrafter"/>
</dbReference>
<keyword evidence="1" id="KW-0547">Nucleotide-binding</keyword>
<dbReference type="GO" id="GO:0006508">
    <property type="term" value="P:proteolysis"/>
    <property type="evidence" value="ECO:0007669"/>
    <property type="project" value="UniProtKB-KW"/>
</dbReference>
<dbReference type="EMBL" id="AMFJ01000256">
    <property type="protein sequence ID" value="EKE28991.1"/>
    <property type="molecule type" value="Genomic_DNA"/>
</dbReference>
<evidence type="ECO:0000256" key="1">
    <source>
        <dbReference type="ARBA" id="ARBA00022741"/>
    </source>
</evidence>
<evidence type="ECO:0000256" key="2">
    <source>
        <dbReference type="ARBA" id="ARBA00022840"/>
    </source>
</evidence>
<dbReference type="GO" id="GO:0008233">
    <property type="term" value="F:peptidase activity"/>
    <property type="evidence" value="ECO:0007669"/>
    <property type="project" value="UniProtKB-KW"/>
</dbReference>
<gene>
    <name evidence="4" type="ORF">ACD_2C00256G0008</name>
</gene>
<dbReference type="InterPro" id="IPR003959">
    <property type="entry name" value="ATPase_AAA_core"/>
</dbReference>
<dbReference type="PANTHER" id="PTHR11638:SF18">
    <property type="entry name" value="HEAT SHOCK PROTEIN 104"/>
    <property type="match status" value="1"/>
</dbReference>
<dbReference type="InterPro" id="IPR050130">
    <property type="entry name" value="ClpA_ClpB"/>
</dbReference>
<dbReference type="GO" id="GO:0005737">
    <property type="term" value="C:cytoplasm"/>
    <property type="evidence" value="ECO:0007669"/>
    <property type="project" value="TreeGrafter"/>
</dbReference>
<organism evidence="4">
    <name type="scientific">uncultured bacterium</name>
    <name type="common">gcode 4</name>
    <dbReference type="NCBI Taxonomy" id="1234023"/>
    <lineage>
        <taxon>Bacteria</taxon>
        <taxon>environmental samples</taxon>
    </lineage>
</organism>
<feature type="domain" description="ATPase AAA-type core" evidence="3">
    <location>
        <begin position="189"/>
        <end position="289"/>
    </location>
</feature>